<protein>
    <submittedName>
        <fullName evidence="1">Unplaced genomic scaffold K443scaffold_925, whole genome shotgun sequence</fullName>
    </submittedName>
</protein>
<feature type="non-terminal residue" evidence="1">
    <location>
        <position position="1"/>
    </location>
</feature>
<gene>
    <name evidence="1" type="ORF">K443DRAFT_612017</name>
</gene>
<evidence type="ECO:0000313" key="1">
    <source>
        <dbReference type="EMBL" id="KIJ89746.1"/>
    </source>
</evidence>
<sequence length="123" mass="14018">KKQVSPPSNLLFLITTKICSIKLLSNRRKAVLAQIFPFTVNCANLSQYWANYGRSGNTAQYTACSASTFRLREVTLKMKPYLKSLHKWPSTCLSTQMKNASSRFHKPPQENIESYTTLKVVTR</sequence>
<dbReference type="EMBL" id="KN839460">
    <property type="protein sequence ID" value="KIJ89746.1"/>
    <property type="molecule type" value="Genomic_DNA"/>
</dbReference>
<accession>A0A0C9WWN9</accession>
<dbReference type="Proteomes" id="UP000054477">
    <property type="component" value="Unassembled WGS sequence"/>
</dbReference>
<evidence type="ECO:0000313" key="2">
    <source>
        <dbReference type="Proteomes" id="UP000054477"/>
    </source>
</evidence>
<keyword evidence="2" id="KW-1185">Reference proteome</keyword>
<proteinExistence type="predicted"/>
<organism evidence="1 2">
    <name type="scientific">Laccaria amethystina LaAM-08-1</name>
    <dbReference type="NCBI Taxonomy" id="1095629"/>
    <lineage>
        <taxon>Eukaryota</taxon>
        <taxon>Fungi</taxon>
        <taxon>Dikarya</taxon>
        <taxon>Basidiomycota</taxon>
        <taxon>Agaricomycotina</taxon>
        <taxon>Agaricomycetes</taxon>
        <taxon>Agaricomycetidae</taxon>
        <taxon>Agaricales</taxon>
        <taxon>Agaricineae</taxon>
        <taxon>Hydnangiaceae</taxon>
        <taxon>Laccaria</taxon>
    </lineage>
</organism>
<dbReference type="AlphaFoldDB" id="A0A0C9WWN9"/>
<name>A0A0C9WWN9_9AGAR</name>
<dbReference type="HOGENOM" id="CLU_2020701_0_0_1"/>
<reference evidence="1 2" key="1">
    <citation type="submission" date="2014-04" db="EMBL/GenBank/DDBJ databases">
        <authorList>
            <consortium name="DOE Joint Genome Institute"/>
            <person name="Kuo A."/>
            <person name="Kohler A."/>
            <person name="Nagy L.G."/>
            <person name="Floudas D."/>
            <person name="Copeland A."/>
            <person name="Barry K.W."/>
            <person name="Cichocki N."/>
            <person name="Veneault-Fourrey C."/>
            <person name="LaButti K."/>
            <person name="Lindquist E.A."/>
            <person name="Lipzen A."/>
            <person name="Lundell T."/>
            <person name="Morin E."/>
            <person name="Murat C."/>
            <person name="Sun H."/>
            <person name="Tunlid A."/>
            <person name="Henrissat B."/>
            <person name="Grigoriev I.V."/>
            <person name="Hibbett D.S."/>
            <person name="Martin F."/>
            <person name="Nordberg H.P."/>
            <person name="Cantor M.N."/>
            <person name="Hua S.X."/>
        </authorList>
    </citation>
    <scope>NUCLEOTIDE SEQUENCE [LARGE SCALE GENOMIC DNA]</scope>
    <source>
        <strain evidence="1 2">LaAM-08-1</strain>
    </source>
</reference>
<reference evidence="2" key="2">
    <citation type="submission" date="2015-01" db="EMBL/GenBank/DDBJ databases">
        <title>Evolutionary Origins and Diversification of the Mycorrhizal Mutualists.</title>
        <authorList>
            <consortium name="DOE Joint Genome Institute"/>
            <consortium name="Mycorrhizal Genomics Consortium"/>
            <person name="Kohler A."/>
            <person name="Kuo A."/>
            <person name="Nagy L.G."/>
            <person name="Floudas D."/>
            <person name="Copeland A."/>
            <person name="Barry K.W."/>
            <person name="Cichocki N."/>
            <person name="Veneault-Fourrey C."/>
            <person name="LaButti K."/>
            <person name="Lindquist E.A."/>
            <person name="Lipzen A."/>
            <person name="Lundell T."/>
            <person name="Morin E."/>
            <person name="Murat C."/>
            <person name="Riley R."/>
            <person name="Ohm R."/>
            <person name="Sun H."/>
            <person name="Tunlid A."/>
            <person name="Henrissat B."/>
            <person name="Grigoriev I.V."/>
            <person name="Hibbett D.S."/>
            <person name="Martin F."/>
        </authorList>
    </citation>
    <scope>NUCLEOTIDE SEQUENCE [LARGE SCALE GENOMIC DNA]</scope>
    <source>
        <strain evidence="2">LaAM-08-1</strain>
    </source>
</reference>